<dbReference type="Pfam" id="PF00320">
    <property type="entry name" value="GATA"/>
    <property type="match status" value="1"/>
</dbReference>
<dbReference type="SMART" id="SM00401">
    <property type="entry name" value="ZnF_GATA"/>
    <property type="match status" value="1"/>
</dbReference>
<evidence type="ECO:0000256" key="1">
    <source>
        <dbReference type="ARBA" id="ARBA00022723"/>
    </source>
</evidence>
<comment type="caution">
    <text evidence="7">The sequence shown here is derived from an EMBL/GenBank/DDBJ whole genome shotgun (WGS) entry which is preliminary data.</text>
</comment>
<organism evidence="7 8">
    <name type="scientific">Zingiber officinale</name>
    <name type="common">Ginger</name>
    <name type="synonym">Amomum zingiber</name>
    <dbReference type="NCBI Taxonomy" id="94328"/>
    <lineage>
        <taxon>Eukaryota</taxon>
        <taxon>Viridiplantae</taxon>
        <taxon>Streptophyta</taxon>
        <taxon>Embryophyta</taxon>
        <taxon>Tracheophyta</taxon>
        <taxon>Spermatophyta</taxon>
        <taxon>Magnoliopsida</taxon>
        <taxon>Liliopsida</taxon>
        <taxon>Zingiberales</taxon>
        <taxon>Zingiberaceae</taxon>
        <taxon>Zingiber</taxon>
    </lineage>
</organism>
<evidence type="ECO:0000256" key="4">
    <source>
        <dbReference type="PROSITE-ProRule" id="PRU00094"/>
    </source>
</evidence>
<evidence type="ECO:0000256" key="5">
    <source>
        <dbReference type="SAM" id="MobiDB-lite"/>
    </source>
</evidence>
<dbReference type="InterPro" id="IPR000679">
    <property type="entry name" value="Znf_GATA"/>
</dbReference>
<name>A0A8J5EMK3_ZINOF</name>
<dbReference type="InterPro" id="IPR013088">
    <property type="entry name" value="Znf_NHR/GATA"/>
</dbReference>
<dbReference type="InterPro" id="IPR052138">
    <property type="entry name" value="GATA_ZnFinger_Domain"/>
</dbReference>
<evidence type="ECO:0000256" key="3">
    <source>
        <dbReference type="ARBA" id="ARBA00022833"/>
    </source>
</evidence>
<gene>
    <name evidence="7" type="ORF">ZIOFF_075788</name>
</gene>
<keyword evidence="8" id="KW-1185">Reference proteome</keyword>
<keyword evidence="2 4" id="KW-0863">Zinc-finger</keyword>
<dbReference type="CDD" id="cd00202">
    <property type="entry name" value="ZnF_GATA"/>
    <property type="match status" value="1"/>
</dbReference>
<sequence>MQALCLRPTSSLSSHGYVLFMQCIDLGRMLDPVLPHGLVFSLKSAAVFGLPHLIFQCRLHKTSLPLLADHQPLTTTLFHLPMPPFDLNQALKEEEEGNQPEAILFSGGGGHHDRKANHCAQPPQQEETRLAGKRMPSETRLVRKMIDSNGEIIRVCSDCNTTKTPLWRSGPNGPKSLCNACGIRQRKARRVMAGVIPPPPALPTNLKDRRKEKKKKGEVYRSLPLKKQFKLTSAGKLCFDDNYGDAALGSRNNRSATREQRDAAVLLMTLSCGLILS</sequence>
<proteinExistence type="predicted"/>
<dbReference type="EMBL" id="JACMSC010000173">
    <property type="protein sequence ID" value="KAG6466414.1"/>
    <property type="molecule type" value="Genomic_DNA"/>
</dbReference>
<accession>A0A8J5EMK3</accession>
<dbReference type="PANTHER" id="PTHR47255">
    <property type="entry name" value="GATA TRANSCRIPTION FACTOR 22-RELATED"/>
    <property type="match status" value="1"/>
</dbReference>
<dbReference type="PROSITE" id="PS00344">
    <property type="entry name" value="GATA_ZN_FINGER_1"/>
    <property type="match status" value="1"/>
</dbReference>
<protein>
    <recommendedName>
        <fullName evidence="6">GATA-type domain-containing protein</fullName>
    </recommendedName>
</protein>
<dbReference type="GO" id="GO:0008270">
    <property type="term" value="F:zinc ion binding"/>
    <property type="evidence" value="ECO:0007669"/>
    <property type="project" value="UniProtKB-KW"/>
</dbReference>
<dbReference type="AlphaFoldDB" id="A0A8J5EMK3"/>
<feature type="region of interest" description="Disordered" evidence="5">
    <location>
        <begin position="109"/>
        <end position="134"/>
    </location>
</feature>
<dbReference type="PROSITE" id="PS50114">
    <property type="entry name" value="GATA_ZN_FINGER_2"/>
    <property type="match status" value="1"/>
</dbReference>
<keyword evidence="3" id="KW-0862">Zinc</keyword>
<dbReference type="PANTHER" id="PTHR47255:SF4">
    <property type="entry name" value="GATA ZINC FINGER DOMAIN-CONTAINING PROTEIN 12"/>
    <property type="match status" value="1"/>
</dbReference>
<evidence type="ECO:0000256" key="2">
    <source>
        <dbReference type="ARBA" id="ARBA00022771"/>
    </source>
</evidence>
<dbReference type="Proteomes" id="UP000734854">
    <property type="component" value="Unassembled WGS sequence"/>
</dbReference>
<dbReference type="GO" id="GO:0043565">
    <property type="term" value="F:sequence-specific DNA binding"/>
    <property type="evidence" value="ECO:0007669"/>
    <property type="project" value="InterPro"/>
</dbReference>
<feature type="domain" description="GATA-type" evidence="6">
    <location>
        <begin position="154"/>
        <end position="186"/>
    </location>
</feature>
<dbReference type="GO" id="GO:0006355">
    <property type="term" value="P:regulation of DNA-templated transcription"/>
    <property type="evidence" value="ECO:0007669"/>
    <property type="project" value="InterPro"/>
</dbReference>
<evidence type="ECO:0000313" key="8">
    <source>
        <dbReference type="Proteomes" id="UP000734854"/>
    </source>
</evidence>
<evidence type="ECO:0000259" key="6">
    <source>
        <dbReference type="PROSITE" id="PS50114"/>
    </source>
</evidence>
<dbReference type="Gene3D" id="3.30.50.10">
    <property type="entry name" value="Erythroid Transcription Factor GATA-1, subunit A"/>
    <property type="match status" value="1"/>
</dbReference>
<dbReference type="SUPFAM" id="SSF57716">
    <property type="entry name" value="Glucocorticoid receptor-like (DNA-binding domain)"/>
    <property type="match status" value="1"/>
</dbReference>
<feature type="region of interest" description="Disordered" evidence="5">
    <location>
        <begin position="199"/>
        <end position="218"/>
    </location>
</feature>
<reference evidence="7 8" key="1">
    <citation type="submission" date="2020-08" db="EMBL/GenBank/DDBJ databases">
        <title>Plant Genome Project.</title>
        <authorList>
            <person name="Zhang R.-G."/>
        </authorList>
    </citation>
    <scope>NUCLEOTIDE SEQUENCE [LARGE SCALE GENOMIC DNA]</scope>
    <source>
        <tissue evidence="7">Rhizome</tissue>
    </source>
</reference>
<evidence type="ECO:0000313" key="7">
    <source>
        <dbReference type="EMBL" id="KAG6466414.1"/>
    </source>
</evidence>
<keyword evidence="1" id="KW-0479">Metal-binding</keyword>